<evidence type="ECO:0000313" key="2">
    <source>
        <dbReference type="Proteomes" id="UP000827976"/>
    </source>
</evidence>
<protein>
    <submittedName>
        <fullName evidence="1">Uncharacterized protein</fullName>
    </submittedName>
</protein>
<name>A0ACB7W2H3_DIOAL</name>
<gene>
    <name evidence="1" type="ORF">IHE45_05G073100</name>
</gene>
<keyword evidence="2" id="KW-1185">Reference proteome</keyword>
<evidence type="ECO:0000313" key="1">
    <source>
        <dbReference type="EMBL" id="KAH7681697.1"/>
    </source>
</evidence>
<reference evidence="2" key="1">
    <citation type="journal article" date="2022" name="Nat. Commun.">
        <title>Chromosome evolution and the genetic basis of agronomically important traits in greater yam.</title>
        <authorList>
            <person name="Bredeson J.V."/>
            <person name="Lyons J.B."/>
            <person name="Oniyinde I.O."/>
            <person name="Okereke N.R."/>
            <person name="Kolade O."/>
            <person name="Nnabue I."/>
            <person name="Nwadili C.O."/>
            <person name="Hribova E."/>
            <person name="Parker M."/>
            <person name="Nwogha J."/>
            <person name="Shu S."/>
            <person name="Carlson J."/>
            <person name="Kariba R."/>
            <person name="Muthemba S."/>
            <person name="Knop K."/>
            <person name="Barton G.J."/>
            <person name="Sherwood A.V."/>
            <person name="Lopez-Montes A."/>
            <person name="Asiedu R."/>
            <person name="Jamnadass R."/>
            <person name="Muchugi A."/>
            <person name="Goodstein D."/>
            <person name="Egesi C.N."/>
            <person name="Featherston J."/>
            <person name="Asfaw A."/>
            <person name="Simpson G.G."/>
            <person name="Dolezel J."/>
            <person name="Hendre P.S."/>
            <person name="Van Deynze A."/>
            <person name="Kumar P.L."/>
            <person name="Obidiegwu J.E."/>
            <person name="Bhattacharjee R."/>
            <person name="Rokhsar D.S."/>
        </authorList>
    </citation>
    <scope>NUCLEOTIDE SEQUENCE [LARGE SCALE GENOMIC DNA]</scope>
    <source>
        <strain evidence="2">cv. TDa95/00328</strain>
    </source>
</reference>
<proteinExistence type="predicted"/>
<organism evidence="1 2">
    <name type="scientific">Dioscorea alata</name>
    <name type="common">Purple yam</name>
    <dbReference type="NCBI Taxonomy" id="55571"/>
    <lineage>
        <taxon>Eukaryota</taxon>
        <taxon>Viridiplantae</taxon>
        <taxon>Streptophyta</taxon>
        <taxon>Embryophyta</taxon>
        <taxon>Tracheophyta</taxon>
        <taxon>Spermatophyta</taxon>
        <taxon>Magnoliopsida</taxon>
        <taxon>Liliopsida</taxon>
        <taxon>Dioscoreales</taxon>
        <taxon>Dioscoreaceae</taxon>
        <taxon>Dioscorea</taxon>
    </lineage>
</organism>
<dbReference type="EMBL" id="CM037015">
    <property type="protein sequence ID" value="KAH7681697.1"/>
    <property type="molecule type" value="Genomic_DNA"/>
</dbReference>
<comment type="caution">
    <text evidence="1">The sequence shown here is derived from an EMBL/GenBank/DDBJ whole genome shotgun (WGS) entry which is preliminary data.</text>
</comment>
<accession>A0ACB7W2H3</accession>
<sequence length="83" mass="9529">MPFSFLRLPSPTHLSHIFRQLEQDVETVINVLQPGPLGIVEYKYSATEVQAGKDTIHRTVETWRKNAALERSLQVHKSNKNCQ</sequence>
<dbReference type="Proteomes" id="UP000827976">
    <property type="component" value="Chromosome 5"/>
</dbReference>